<reference evidence="1 2" key="1">
    <citation type="submission" date="2015-10" db="EMBL/GenBank/DDBJ databases">
        <title>Large-scale maps of variable infection efficiencies in aquatic Bacteriodetes phage-host model systems.</title>
        <authorList>
            <person name="Holmfeldt K."/>
            <person name="Solonenko N."/>
            <person name="Howard-Varona C."/>
            <person name="Moreno M."/>
            <person name="Malmstrom R.R."/>
            <person name="Blow M.J."/>
            <person name="Sullivan M.B."/>
        </authorList>
    </citation>
    <scope>NUCLEOTIDE SEQUENCE [LARGE SCALE GENOMIC DNA]</scope>
</reference>
<dbReference type="EMBL" id="KT962247">
    <property type="protein sequence ID" value="ALO80477.1"/>
    <property type="molecule type" value="Genomic_DNA"/>
</dbReference>
<name>A0A0S2MX44_9CAUD</name>
<evidence type="ECO:0000313" key="2">
    <source>
        <dbReference type="Proteomes" id="UP000226403"/>
    </source>
</evidence>
<protein>
    <submittedName>
        <fullName evidence="1">Uncharacterized protein</fullName>
    </submittedName>
</protein>
<organism evidence="1 2">
    <name type="scientific">Cellulophaga phage phi17:2_18</name>
    <dbReference type="NCBI Taxonomy" id="1747283"/>
    <lineage>
        <taxon>Viruses</taxon>
        <taxon>Duplodnaviria</taxon>
        <taxon>Heunggongvirae</taxon>
        <taxon>Uroviricota</taxon>
        <taxon>Caudoviricetes</taxon>
        <taxon>Lightbulbvirus</taxon>
        <taxon>Lightbulbvirus Cba172</taxon>
    </lineage>
</organism>
<evidence type="ECO:0000313" key="1">
    <source>
        <dbReference type="EMBL" id="ALO80477.1"/>
    </source>
</evidence>
<proteinExistence type="predicted"/>
<gene>
    <name evidence="1" type="ORF">Phi17218_074</name>
</gene>
<accession>A0A0S2MX44</accession>
<dbReference type="Proteomes" id="UP000226403">
    <property type="component" value="Segment"/>
</dbReference>
<sequence length="155" mass="18421">MDTAVKFHEELIDEVSKELGLDYKEVEEVIKLDIAFIKSKAKDPKTTSIYVGKNLGTLYCNLWKLGTEIKDKEKSPVKEYKIWSETIFRPRKNILEEFIKTLPEDKKHNTKYTKKPFIYLLKRKLKKKLDFNVNVTRNPDRLWSKIAEIQNKENE</sequence>